<proteinExistence type="predicted"/>
<dbReference type="RefSeq" id="WP_261695459.1">
    <property type="nucleotide sequence ID" value="NZ_CP104694.1"/>
</dbReference>
<dbReference type="EMBL" id="CP104694">
    <property type="protein sequence ID" value="UXI68500.1"/>
    <property type="molecule type" value="Genomic_DNA"/>
</dbReference>
<reference evidence="2" key="1">
    <citation type="submission" date="2022-09" db="EMBL/GenBank/DDBJ databases">
        <title>Tahibacter sp. nov., isolated from a fresh water.</title>
        <authorList>
            <person name="Baek J.H."/>
            <person name="Lee J.K."/>
            <person name="Kim J.M."/>
            <person name="Jeon C.O."/>
        </authorList>
    </citation>
    <scope>NUCLEOTIDE SEQUENCE</scope>
    <source>
        <strain evidence="2">W38</strain>
    </source>
</reference>
<name>A0ABY6BJE1_9GAMM</name>
<gene>
    <name evidence="2" type="ORF">N4264_02270</name>
</gene>
<evidence type="ECO:0000313" key="2">
    <source>
        <dbReference type="EMBL" id="UXI68500.1"/>
    </source>
</evidence>
<evidence type="ECO:0000313" key="3">
    <source>
        <dbReference type="Proteomes" id="UP001064632"/>
    </source>
</evidence>
<dbReference type="InterPro" id="IPR025493">
    <property type="entry name" value="DUF4384"/>
</dbReference>
<sequence length="490" mass="53097">MADTRTAVVDEYKQRTKETTLPVNRVVTSFDEPLRCMDGLLATYGAQASILVEDLNDKTQKVPAGTTEMFISAMSQMTRRSRAIRTMAFGEDMKNLSSYMVQSNSLAAFQPELIPTYTVRGSITQFDDNIAKKTADAGVTLGIASKNFLGFGGSKSTSINMLALDLTVVRSQDFSIVPGVNARNSAAILQEGTGVDGEAAVSKLGINYMTSFSKSDGKTVAVRNLVELSAIELMGKLNKVPYWKCLGVPSTQADVAAEIEDWNESMTGGEKLAFYIRHLTAMGLLADDGKPTDPEAFKTALREYFQALGLTYTGSFSLELMRAHFDADQNQILAKIEEARHPQWKLSLNLAPPNPSKPDVVGFQVAASLDSNVYCFLQDEAGTVARVYPNRWQKQSRIAAGQAIALPPPGQFEIKAHTSTPQSLQCFASQKNVDRNLGSSLGGADLTPITAVPNLASVRKVFATVAPDFVSTTIEFKGTGKSLVAEKREN</sequence>
<dbReference type="Pfam" id="PF14326">
    <property type="entry name" value="DUF4384"/>
    <property type="match status" value="1"/>
</dbReference>
<organism evidence="2 3">
    <name type="scientific">Tahibacter amnicola</name>
    <dbReference type="NCBI Taxonomy" id="2976241"/>
    <lineage>
        <taxon>Bacteria</taxon>
        <taxon>Pseudomonadati</taxon>
        <taxon>Pseudomonadota</taxon>
        <taxon>Gammaproteobacteria</taxon>
        <taxon>Lysobacterales</taxon>
        <taxon>Rhodanobacteraceae</taxon>
        <taxon>Tahibacter</taxon>
    </lineage>
</organism>
<accession>A0ABY6BJE1</accession>
<dbReference type="Proteomes" id="UP001064632">
    <property type="component" value="Chromosome"/>
</dbReference>
<feature type="domain" description="DUF4384" evidence="1">
    <location>
        <begin position="361"/>
        <end position="431"/>
    </location>
</feature>
<protein>
    <submittedName>
        <fullName evidence="2">DUF4384 domain-containing protein</fullName>
    </submittedName>
</protein>
<keyword evidence="3" id="KW-1185">Reference proteome</keyword>
<evidence type="ECO:0000259" key="1">
    <source>
        <dbReference type="Pfam" id="PF14326"/>
    </source>
</evidence>
<dbReference type="Gene3D" id="3.40.50.10610">
    <property type="entry name" value="ABC-type transport auxiliary lipoprotein component"/>
    <property type="match status" value="1"/>
</dbReference>